<dbReference type="SUPFAM" id="SSF52091">
    <property type="entry name" value="SpoIIaa-like"/>
    <property type="match status" value="1"/>
</dbReference>
<dbReference type="PROSITE" id="PS50801">
    <property type="entry name" value="STAS"/>
    <property type="match status" value="1"/>
</dbReference>
<reference evidence="3 4" key="1">
    <citation type="submission" date="2016-10" db="EMBL/GenBank/DDBJ databases">
        <title>Alkaliphiles isolated from bioreactors.</title>
        <authorList>
            <person name="Salah Z."/>
            <person name="Rout S.P."/>
            <person name="Humphreys P.N."/>
        </authorList>
    </citation>
    <scope>NUCLEOTIDE SEQUENCE [LARGE SCALE GENOMIC DNA]</scope>
    <source>
        <strain evidence="3 4">ZS02</strain>
    </source>
</reference>
<organism evidence="3 4">
    <name type="scientific">Azonexus hydrophilus</name>
    <dbReference type="NCBI Taxonomy" id="418702"/>
    <lineage>
        <taxon>Bacteria</taxon>
        <taxon>Pseudomonadati</taxon>
        <taxon>Pseudomonadota</taxon>
        <taxon>Betaproteobacteria</taxon>
        <taxon>Rhodocyclales</taxon>
        <taxon>Azonexaceae</taxon>
        <taxon>Azonexus</taxon>
    </lineage>
</organism>
<gene>
    <name evidence="3" type="ORF">BJN45_01680</name>
</gene>
<name>A0A1R1IC45_9RHOO</name>
<evidence type="ECO:0000259" key="2">
    <source>
        <dbReference type="PROSITE" id="PS50801"/>
    </source>
</evidence>
<dbReference type="InterPro" id="IPR002645">
    <property type="entry name" value="STAS_dom"/>
</dbReference>
<evidence type="ECO:0000256" key="1">
    <source>
        <dbReference type="SAM" id="MobiDB-lite"/>
    </source>
</evidence>
<comment type="caution">
    <text evidence="3">The sequence shown here is derived from an EMBL/GenBank/DDBJ whole genome shotgun (WGS) entry which is preliminary data.</text>
</comment>
<sequence length="427" mass="46685">MVFSFFKKQPEKMPERTAARPRAPLPEMKLAPAPAEVSTPLAEPLPDLEFSVEKLPTPAKPVAGRHDSLVAASAPQRKIDLAMAIDDFEADFTESSVMAIDVEHDIDPLQADVEQVAVLFANGQDAAARSILEGLLKAYPNDDGVRLWRLLFDLLQILGDRAAFDRFGVEFAERFEMSPPAWRDEQCIKAGQVSAGQVFALQGVLTDDDRKPLQNLATLLAQPGDLLLDCSRLAGCDDLAAGILADALIAARGARKLVALQGADAFITRLDERLKAGEQTHEPSWHLLLELLQRQGTQAHFEERAVDYAVTFERSPPSWETLPVGLAEKKPGAGAGNVVGVHYLSGDLRNQRFEELLPLLEGSEQPIVDFSCVRRVDFFSAGQLVNRLAPFKAAGKEIIIRSPNHLVAELMAVVGLNKQARIIVPKS</sequence>
<dbReference type="OrthoDB" id="5298269at2"/>
<accession>A0A1R1IC45</accession>
<protein>
    <recommendedName>
        <fullName evidence="2">STAS domain-containing protein</fullName>
    </recommendedName>
</protein>
<dbReference type="Proteomes" id="UP000187526">
    <property type="component" value="Unassembled WGS sequence"/>
</dbReference>
<dbReference type="InterPro" id="IPR036513">
    <property type="entry name" value="STAS_dom_sf"/>
</dbReference>
<evidence type="ECO:0000313" key="3">
    <source>
        <dbReference type="EMBL" id="OMG56358.1"/>
    </source>
</evidence>
<evidence type="ECO:0000313" key="4">
    <source>
        <dbReference type="Proteomes" id="UP000187526"/>
    </source>
</evidence>
<proteinExistence type="predicted"/>
<dbReference type="RefSeq" id="WP_076091433.1">
    <property type="nucleotide sequence ID" value="NZ_MTHD01000001.1"/>
</dbReference>
<keyword evidence="4" id="KW-1185">Reference proteome</keyword>
<dbReference type="EMBL" id="MTHD01000001">
    <property type="protein sequence ID" value="OMG56358.1"/>
    <property type="molecule type" value="Genomic_DNA"/>
</dbReference>
<feature type="region of interest" description="Disordered" evidence="1">
    <location>
        <begin position="1"/>
        <end position="29"/>
    </location>
</feature>
<feature type="domain" description="STAS" evidence="2">
    <location>
        <begin position="354"/>
        <end position="427"/>
    </location>
</feature>
<feature type="compositionally biased region" description="Basic and acidic residues" evidence="1">
    <location>
        <begin position="8"/>
        <end position="18"/>
    </location>
</feature>
<dbReference type="STRING" id="418702.BJN45_01680"/>
<dbReference type="AlphaFoldDB" id="A0A1R1IC45"/>